<dbReference type="Proteomes" id="UP000020938">
    <property type="component" value="Unassembled WGS sequence"/>
</dbReference>
<protein>
    <submittedName>
        <fullName evidence="1">Uncharacterized protein</fullName>
    </submittedName>
</protein>
<comment type="caution">
    <text evidence="1">The sequence shown here is derived from an EMBL/GenBank/DDBJ whole genome shotgun (WGS) entry which is preliminary data.</text>
</comment>
<evidence type="ECO:0000313" key="2">
    <source>
        <dbReference type="Proteomes" id="UP000020938"/>
    </source>
</evidence>
<name>A0A016AU60_BACFG</name>
<dbReference type="AlphaFoldDB" id="A0A016AU60"/>
<organism evidence="1 2">
    <name type="scientific">Bacteroides fragilis str. 3976T8</name>
    <dbReference type="NCBI Taxonomy" id="1339314"/>
    <lineage>
        <taxon>Bacteria</taxon>
        <taxon>Pseudomonadati</taxon>
        <taxon>Bacteroidota</taxon>
        <taxon>Bacteroidia</taxon>
        <taxon>Bacteroidales</taxon>
        <taxon>Bacteroidaceae</taxon>
        <taxon>Bacteroides</taxon>
    </lineage>
</organism>
<sequence length="47" mass="5464">MYFCFSIPDSGKVDDKGERENIRSDKMSFCIFYHLPAALFCPGVEWI</sequence>
<evidence type="ECO:0000313" key="1">
    <source>
        <dbReference type="EMBL" id="EXZ72613.1"/>
    </source>
</evidence>
<reference evidence="1 2" key="1">
    <citation type="submission" date="2014-02" db="EMBL/GenBank/DDBJ databases">
        <authorList>
            <person name="Sears C."/>
            <person name="Carroll K."/>
            <person name="Sack B.R."/>
            <person name="Qadri F."/>
            <person name="Myers L.L."/>
            <person name="Chung G.-T."/>
            <person name="Escheverria P."/>
            <person name="Fraser C.M."/>
            <person name="Sadzewicz L."/>
            <person name="Shefchek K.A."/>
            <person name="Tallon L."/>
            <person name="Das S.P."/>
            <person name="Daugherty S."/>
            <person name="Mongodin E.F."/>
        </authorList>
    </citation>
    <scope>NUCLEOTIDE SEQUENCE [LARGE SCALE GENOMIC DNA]</scope>
    <source>
        <strain evidence="1 2">3976T8</strain>
    </source>
</reference>
<gene>
    <name evidence="1" type="ORF">M123_3079</name>
</gene>
<accession>A0A016AU60</accession>
<dbReference type="EMBL" id="JGDS01000058">
    <property type="protein sequence ID" value="EXZ72613.1"/>
    <property type="molecule type" value="Genomic_DNA"/>
</dbReference>
<proteinExistence type="predicted"/>